<proteinExistence type="predicted"/>
<organism evidence="1 2">
    <name type="scientific">Stegodyphus mimosarum</name>
    <name type="common">African social velvet spider</name>
    <dbReference type="NCBI Taxonomy" id="407821"/>
    <lineage>
        <taxon>Eukaryota</taxon>
        <taxon>Metazoa</taxon>
        <taxon>Ecdysozoa</taxon>
        <taxon>Arthropoda</taxon>
        <taxon>Chelicerata</taxon>
        <taxon>Arachnida</taxon>
        <taxon>Araneae</taxon>
        <taxon>Araneomorphae</taxon>
        <taxon>Entelegynae</taxon>
        <taxon>Eresoidea</taxon>
        <taxon>Eresidae</taxon>
        <taxon>Stegodyphus</taxon>
    </lineage>
</organism>
<name>A0A087U506_STEMI</name>
<accession>A0A087U506</accession>
<dbReference type="EMBL" id="KK118202">
    <property type="protein sequence ID" value="KFM72445.1"/>
    <property type="molecule type" value="Genomic_DNA"/>
</dbReference>
<sequence length="54" mass="6693">MEQILYILKEVLYKYHLYQLLLLHLRLCRQLPLLLPARVHKQSQYLQMFPKEIL</sequence>
<dbReference type="Proteomes" id="UP000054359">
    <property type="component" value="Unassembled WGS sequence"/>
</dbReference>
<reference evidence="1 2" key="1">
    <citation type="submission" date="2013-11" db="EMBL/GenBank/DDBJ databases">
        <title>Genome sequencing of Stegodyphus mimosarum.</title>
        <authorList>
            <person name="Bechsgaard J."/>
        </authorList>
    </citation>
    <scope>NUCLEOTIDE SEQUENCE [LARGE SCALE GENOMIC DNA]</scope>
</reference>
<evidence type="ECO:0000313" key="2">
    <source>
        <dbReference type="Proteomes" id="UP000054359"/>
    </source>
</evidence>
<keyword evidence="2" id="KW-1185">Reference proteome</keyword>
<dbReference type="AlphaFoldDB" id="A0A087U506"/>
<evidence type="ECO:0000313" key="1">
    <source>
        <dbReference type="EMBL" id="KFM72445.1"/>
    </source>
</evidence>
<protein>
    <submittedName>
        <fullName evidence="1">Uncharacterized protein</fullName>
    </submittedName>
</protein>
<feature type="non-terminal residue" evidence="1">
    <location>
        <position position="54"/>
    </location>
</feature>
<gene>
    <name evidence="1" type="ORF">X975_01778</name>
</gene>